<evidence type="ECO:0000313" key="2">
    <source>
        <dbReference type="EMBL" id="RED75297.1"/>
    </source>
</evidence>
<evidence type="ECO:0000313" key="3">
    <source>
        <dbReference type="Proteomes" id="UP000256977"/>
    </source>
</evidence>
<comment type="caution">
    <text evidence="2">The sequence shown here is derived from an EMBL/GenBank/DDBJ whole genome shotgun (WGS) entry which is preliminary data.</text>
</comment>
<dbReference type="RefSeq" id="WP_116062400.1">
    <property type="nucleotide sequence ID" value="NZ_QRDZ01000016.1"/>
</dbReference>
<sequence length="719" mass="81542">MAEKKYEFRRRLETAHKPNRRNPEVLPSGGEALVDEGWTIVTGEGASPLIRRVAKDLQDYFDVSMNVSVGLRRVLDVSAAAAEERVIVLGEKKDWSSGIGGSLAEPRSYRLIVEQQRILVCGYDDRGVGQGSYFLEDLMNLREAPIVETRDVTREPLFAPRMAHSGWGLDHYPDEHLNAMAHAGIDAILLFVKDVDRTTDGHQDFNNLIDRAEKYGLDVYMYSYLDSSRVHPEDSGAEAYYAGTYGKIFEACPRFKGVILVGESVEFPSKDPNTTGVLRLDWPSDEPKTKPSPGWWPCTDYPQWVNAVKKAVRKHNAGAEIVFWTYNWGWAPAEDRLRLIRDLPDDITLLVTFEMFEQVQRENVTNVCVDYTLSFEGPGEYFRSEAEAASERGIKLYAMSNTGGLTWDVGVIPYQPMPGQWTRRHEALHRARVDWGLSGLMETHHYGWWPSFVSELTKWSYWTNGLSAEEALAGIARRDFGESGAEHALEAWGHWSEAIRHYVPTNEDQYGPFRVGPSYPMVFRQPVQIPAAWHALWGNEIVLTDYKPHEDPRQSLGIARFGVEIRSLERMLEEMLRGNACLERALTALGSDATGGGGGRQKLEEGERMLGIGRFIANSVQTTIHLKKWYMLKTKLFAEPDAERAEELLKEMERVALLEVANAESTIPLVEADSRLGWEASMDYMTDREHLQWKIKQVRSVLAKEFGDYRQSLALTGRN</sequence>
<dbReference type="AlphaFoldDB" id="A0A3D9JP16"/>
<dbReference type="GO" id="GO:0016787">
    <property type="term" value="F:hydrolase activity"/>
    <property type="evidence" value="ECO:0007669"/>
    <property type="project" value="UniProtKB-KW"/>
</dbReference>
<dbReference type="GO" id="GO:0005975">
    <property type="term" value="P:carbohydrate metabolic process"/>
    <property type="evidence" value="ECO:0007669"/>
    <property type="project" value="UniProtKB-ARBA"/>
</dbReference>
<dbReference type="EMBL" id="QRDZ01000016">
    <property type="protein sequence ID" value="RED75297.1"/>
    <property type="molecule type" value="Genomic_DNA"/>
</dbReference>
<name>A0A3D9JP16_9BACL</name>
<keyword evidence="1" id="KW-0378">Hydrolase</keyword>
<keyword evidence="3" id="KW-1185">Reference proteome</keyword>
<dbReference type="SUPFAM" id="SSF51445">
    <property type="entry name" value="(Trans)glycosidases"/>
    <property type="match status" value="1"/>
</dbReference>
<dbReference type="OrthoDB" id="2503868at2"/>
<dbReference type="InterPro" id="IPR017853">
    <property type="entry name" value="GH"/>
</dbReference>
<dbReference type="Gene3D" id="3.30.379.10">
    <property type="entry name" value="Chitobiase/beta-hexosaminidase domain 2-like"/>
    <property type="match status" value="1"/>
</dbReference>
<evidence type="ECO:0000256" key="1">
    <source>
        <dbReference type="ARBA" id="ARBA00022801"/>
    </source>
</evidence>
<evidence type="ECO:0008006" key="4">
    <source>
        <dbReference type="Google" id="ProtNLM"/>
    </source>
</evidence>
<organism evidence="2 3">
    <name type="scientific">Cohnella phaseoli</name>
    <dbReference type="NCBI Taxonomy" id="456490"/>
    <lineage>
        <taxon>Bacteria</taxon>
        <taxon>Bacillati</taxon>
        <taxon>Bacillota</taxon>
        <taxon>Bacilli</taxon>
        <taxon>Bacillales</taxon>
        <taxon>Paenibacillaceae</taxon>
        <taxon>Cohnella</taxon>
    </lineage>
</organism>
<dbReference type="InterPro" id="IPR029018">
    <property type="entry name" value="Hex-like_dom2"/>
</dbReference>
<protein>
    <recommendedName>
        <fullName evidence="4">Glycosyl hydrolase family 115 (Putative glucuronidase)</fullName>
    </recommendedName>
</protein>
<dbReference type="Proteomes" id="UP000256977">
    <property type="component" value="Unassembled WGS sequence"/>
</dbReference>
<proteinExistence type="predicted"/>
<accession>A0A3D9JP16</accession>
<reference evidence="2 3" key="1">
    <citation type="submission" date="2018-07" db="EMBL/GenBank/DDBJ databases">
        <title>Genomic Encyclopedia of Type Strains, Phase III (KMG-III): the genomes of soil and plant-associated and newly described type strains.</title>
        <authorList>
            <person name="Whitman W."/>
        </authorList>
    </citation>
    <scope>NUCLEOTIDE SEQUENCE [LARGE SCALE GENOMIC DNA]</scope>
    <source>
        <strain evidence="2 3">CECT 7287</strain>
    </source>
</reference>
<gene>
    <name evidence="2" type="ORF">DFP98_11699</name>
</gene>